<keyword evidence="2" id="KW-0472">Membrane</keyword>
<reference evidence="3 4" key="1">
    <citation type="submission" date="2019-02" db="EMBL/GenBank/DDBJ databases">
        <title>Deep-cultivation of Planctomycetes and their phenomic and genomic characterization uncovers novel biology.</title>
        <authorList>
            <person name="Wiegand S."/>
            <person name="Jogler M."/>
            <person name="Boedeker C."/>
            <person name="Pinto D."/>
            <person name="Vollmers J."/>
            <person name="Rivas-Marin E."/>
            <person name="Kohn T."/>
            <person name="Peeters S.H."/>
            <person name="Heuer A."/>
            <person name="Rast P."/>
            <person name="Oberbeckmann S."/>
            <person name="Bunk B."/>
            <person name="Jeske O."/>
            <person name="Meyerdierks A."/>
            <person name="Storesund J.E."/>
            <person name="Kallscheuer N."/>
            <person name="Luecker S."/>
            <person name="Lage O.M."/>
            <person name="Pohl T."/>
            <person name="Merkel B.J."/>
            <person name="Hornburger P."/>
            <person name="Mueller R.-W."/>
            <person name="Bruemmer F."/>
            <person name="Labrenz M."/>
            <person name="Spormann A.M."/>
            <person name="Op Den Camp H."/>
            <person name="Overmann J."/>
            <person name="Amann R."/>
            <person name="Jetten M.S.M."/>
            <person name="Mascher T."/>
            <person name="Medema M.H."/>
            <person name="Devos D.P."/>
            <person name="Kaster A.-K."/>
            <person name="Ovreas L."/>
            <person name="Rohde M."/>
            <person name="Galperin M.Y."/>
            <person name="Jogler C."/>
        </authorList>
    </citation>
    <scope>NUCLEOTIDE SEQUENCE [LARGE SCALE GENOMIC DNA]</scope>
    <source>
        <strain evidence="3 4">KOR42</strain>
    </source>
</reference>
<comment type="caution">
    <text evidence="3">The sequence shown here is derived from an EMBL/GenBank/DDBJ whole genome shotgun (WGS) entry which is preliminary data.</text>
</comment>
<keyword evidence="4" id="KW-1185">Reference proteome</keyword>
<feature type="transmembrane region" description="Helical" evidence="2">
    <location>
        <begin position="43"/>
        <end position="65"/>
    </location>
</feature>
<dbReference type="AlphaFoldDB" id="A0A5C5WN93"/>
<feature type="region of interest" description="Disordered" evidence="1">
    <location>
        <begin position="88"/>
        <end position="108"/>
    </location>
</feature>
<dbReference type="PROSITE" id="PS51257">
    <property type="entry name" value="PROKAR_LIPOPROTEIN"/>
    <property type="match status" value="1"/>
</dbReference>
<feature type="transmembrane region" description="Helical" evidence="2">
    <location>
        <begin position="15"/>
        <end position="36"/>
    </location>
</feature>
<accession>A0A5C5WN93</accession>
<name>A0A5C5WN93_9PLAN</name>
<sequence length="123" mass="13630">MQGKVSQSTSWHRDWRGQVLTGVATLGLLLGCLSYFDHITIQGVVLFSVETIFVFGGSLIGMLLVQSALNQQQFFTDEQFAEIHSIEKSSLPDSADPRTSEASAEADPFIEILRRRNSQKRAA</sequence>
<evidence type="ECO:0000313" key="4">
    <source>
        <dbReference type="Proteomes" id="UP000317243"/>
    </source>
</evidence>
<dbReference type="EMBL" id="SIHI01000012">
    <property type="protein sequence ID" value="TWT51571.1"/>
    <property type="molecule type" value="Genomic_DNA"/>
</dbReference>
<proteinExistence type="predicted"/>
<organism evidence="3 4">
    <name type="scientific">Thalassoglobus neptunius</name>
    <dbReference type="NCBI Taxonomy" id="1938619"/>
    <lineage>
        <taxon>Bacteria</taxon>
        <taxon>Pseudomonadati</taxon>
        <taxon>Planctomycetota</taxon>
        <taxon>Planctomycetia</taxon>
        <taxon>Planctomycetales</taxon>
        <taxon>Planctomycetaceae</taxon>
        <taxon>Thalassoglobus</taxon>
    </lineage>
</organism>
<keyword evidence="2" id="KW-1133">Transmembrane helix</keyword>
<protein>
    <submittedName>
        <fullName evidence="3">Uncharacterized protein</fullName>
    </submittedName>
</protein>
<evidence type="ECO:0000256" key="1">
    <source>
        <dbReference type="SAM" id="MobiDB-lite"/>
    </source>
</evidence>
<dbReference type="Proteomes" id="UP000317243">
    <property type="component" value="Unassembled WGS sequence"/>
</dbReference>
<evidence type="ECO:0000256" key="2">
    <source>
        <dbReference type="SAM" id="Phobius"/>
    </source>
</evidence>
<gene>
    <name evidence="3" type="ORF">KOR42_34590</name>
</gene>
<evidence type="ECO:0000313" key="3">
    <source>
        <dbReference type="EMBL" id="TWT51571.1"/>
    </source>
</evidence>
<keyword evidence="2" id="KW-0812">Transmembrane</keyword>
<dbReference type="RefSeq" id="WP_146510910.1">
    <property type="nucleotide sequence ID" value="NZ_SIHI01000012.1"/>
</dbReference>